<reference evidence="3" key="1">
    <citation type="submission" date="2023-01" db="EMBL/GenBank/DDBJ databases">
        <title>Metagenome sequencing of chrysophaentin producing Chrysophaeum taylorii.</title>
        <authorList>
            <person name="Davison J."/>
            <person name="Bewley C."/>
        </authorList>
    </citation>
    <scope>NUCLEOTIDE SEQUENCE</scope>
    <source>
        <strain evidence="3">NIES-1699</strain>
    </source>
</reference>
<evidence type="ECO:0008006" key="5">
    <source>
        <dbReference type="Google" id="ProtNLM"/>
    </source>
</evidence>
<dbReference type="InterPro" id="IPR029044">
    <property type="entry name" value="Nucleotide-diphossugar_trans"/>
</dbReference>
<dbReference type="Gene3D" id="3.90.550.10">
    <property type="entry name" value="Spore Coat Polysaccharide Biosynthesis Protein SpsA, Chain A"/>
    <property type="match status" value="1"/>
</dbReference>
<gene>
    <name evidence="3" type="ORF">CTAYLR_001141</name>
</gene>
<feature type="region of interest" description="Disordered" evidence="1">
    <location>
        <begin position="33"/>
        <end position="54"/>
    </location>
</feature>
<feature type="transmembrane region" description="Helical" evidence="2">
    <location>
        <begin position="706"/>
        <end position="729"/>
    </location>
</feature>
<feature type="transmembrane region" description="Helical" evidence="2">
    <location>
        <begin position="736"/>
        <end position="753"/>
    </location>
</feature>
<feature type="transmembrane region" description="Helical" evidence="2">
    <location>
        <begin position="527"/>
        <end position="548"/>
    </location>
</feature>
<keyword evidence="2" id="KW-0812">Transmembrane</keyword>
<organism evidence="3 4">
    <name type="scientific">Chrysophaeum taylorii</name>
    <dbReference type="NCBI Taxonomy" id="2483200"/>
    <lineage>
        <taxon>Eukaryota</taxon>
        <taxon>Sar</taxon>
        <taxon>Stramenopiles</taxon>
        <taxon>Ochrophyta</taxon>
        <taxon>Pelagophyceae</taxon>
        <taxon>Pelagomonadales</taxon>
        <taxon>Pelagomonadaceae</taxon>
        <taxon>Chrysophaeum</taxon>
    </lineage>
</organism>
<keyword evidence="4" id="KW-1185">Reference proteome</keyword>
<dbReference type="InterPro" id="IPR037185">
    <property type="entry name" value="EmrE-like"/>
</dbReference>
<dbReference type="EMBL" id="JAQMWT010000009">
    <property type="protein sequence ID" value="KAJ8614270.1"/>
    <property type="molecule type" value="Genomic_DNA"/>
</dbReference>
<evidence type="ECO:0000256" key="2">
    <source>
        <dbReference type="SAM" id="Phobius"/>
    </source>
</evidence>
<dbReference type="SUPFAM" id="SSF53448">
    <property type="entry name" value="Nucleotide-diphospho-sugar transferases"/>
    <property type="match status" value="1"/>
</dbReference>
<feature type="transmembrane region" description="Helical" evidence="2">
    <location>
        <begin position="589"/>
        <end position="606"/>
    </location>
</feature>
<feature type="compositionally biased region" description="Basic residues" evidence="1">
    <location>
        <begin position="862"/>
        <end position="871"/>
    </location>
</feature>
<dbReference type="SUPFAM" id="SSF103481">
    <property type="entry name" value="Multidrug resistance efflux transporter EmrE"/>
    <property type="match status" value="1"/>
</dbReference>
<feature type="compositionally biased region" description="Basic and acidic residues" evidence="1">
    <location>
        <begin position="850"/>
        <end position="861"/>
    </location>
</feature>
<name>A0AAD7URG5_9STRA</name>
<feature type="transmembrane region" description="Helical" evidence="2">
    <location>
        <begin position="457"/>
        <end position="479"/>
    </location>
</feature>
<sequence length="871" mass="93939">MEKWVFALDLDVLARVVGTSRRRLVAHLFPEEEEEIKEEEEEEEIKSSSSSSAAVEGGVAVITAARRPPKGQTGSAEWRSTPKELLEIGGQSVLIHSLRSLERARFDAVIVLVGYRGEEIRSHIESFRRKSRLEIEILNLGDGWSGTHAESILRAKPAVERLCGPGLSRRPALLVTSDHLFDPSLLDAVLRGVEGDALLVEGELHDQLKDYLLPSTAVRARTVLVSDDDVSSFWCERVGRRVEDHDAFDAGLVRLGGPRIFDALERLARNRHRYFALCEALDALARKNELRAVFADKRPWFAVETEEQLESTRVLLASPSFQDKVPFEVHYKKRPPRDSTNGSLAAYVRRERRYLVAPVAGGALPPKTSVSLPYDDALLAKVDADKIVALVPEDDDAAAAAAMMTPAAADADDVDDEPACATLLASTGIEDVDDIQHLKLRANPPEKMLEVLVERRVPLIGWVILGTATALQASAAIVFDRVAESRPPPEKAMVTFWRPLAASLCVLPLVAARRAHTRTSAPPERTARYYGVLIVCAALQWLMGSSYLLAFDVATSPNDVVLVTSLAPLAVVLARLLRLYGAAPSRGEVLGTLLGLSGAFVCGANAPPSSSSSSNATENNKNARPLLAAALGALCVAANACSSILTKMVRPSFAAPDLHFVLQAGSAAFGLAVLFFLSGANDDPLFFSTDPVAGALGLFSPQRRDAFLYSGIFVDTLGTMGYVVALAYVDPLVTTLAMLFQPLCAVLEAHVYAGAPLPGPAYLAGAAILFGASSLVLRAQARTERLVDANAAVGRIIPKDGHADGAPPLSTFHNPIFKSEKNSVVVSLNSAARSELLGLWRRAKHGARAHDQAETHSLVDRSHHHHHLPPI</sequence>
<evidence type="ECO:0000313" key="3">
    <source>
        <dbReference type="EMBL" id="KAJ8614270.1"/>
    </source>
</evidence>
<feature type="region of interest" description="Disordered" evidence="1">
    <location>
        <begin position="850"/>
        <end position="871"/>
    </location>
</feature>
<protein>
    <recommendedName>
        <fullName evidence="5">EamA domain-containing protein</fullName>
    </recommendedName>
</protein>
<accession>A0AAD7URG5</accession>
<proteinExistence type="predicted"/>
<dbReference type="GO" id="GO:0016020">
    <property type="term" value="C:membrane"/>
    <property type="evidence" value="ECO:0007669"/>
    <property type="project" value="TreeGrafter"/>
</dbReference>
<feature type="compositionally biased region" description="Acidic residues" evidence="1">
    <location>
        <begin position="33"/>
        <end position="44"/>
    </location>
</feature>
<keyword evidence="2" id="KW-1133">Transmembrane helix</keyword>
<dbReference type="AlphaFoldDB" id="A0AAD7URG5"/>
<evidence type="ECO:0000256" key="1">
    <source>
        <dbReference type="SAM" id="MobiDB-lite"/>
    </source>
</evidence>
<comment type="caution">
    <text evidence="3">The sequence shown here is derived from an EMBL/GenBank/DDBJ whole genome shotgun (WGS) entry which is preliminary data.</text>
</comment>
<dbReference type="PANTHER" id="PTHR22911:SF76">
    <property type="entry name" value="EAMA DOMAIN-CONTAINING PROTEIN"/>
    <property type="match status" value="1"/>
</dbReference>
<feature type="transmembrane region" description="Helical" evidence="2">
    <location>
        <begin position="658"/>
        <end position="677"/>
    </location>
</feature>
<feature type="transmembrane region" description="Helical" evidence="2">
    <location>
        <begin position="626"/>
        <end position="646"/>
    </location>
</feature>
<dbReference type="PANTHER" id="PTHR22911">
    <property type="entry name" value="ACYL-MALONYL CONDENSING ENZYME-RELATED"/>
    <property type="match status" value="1"/>
</dbReference>
<dbReference type="Proteomes" id="UP001230188">
    <property type="component" value="Unassembled WGS sequence"/>
</dbReference>
<evidence type="ECO:0000313" key="4">
    <source>
        <dbReference type="Proteomes" id="UP001230188"/>
    </source>
</evidence>
<feature type="transmembrane region" description="Helical" evidence="2">
    <location>
        <begin position="759"/>
        <end position="777"/>
    </location>
</feature>
<feature type="transmembrane region" description="Helical" evidence="2">
    <location>
        <begin position="560"/>
        <end position="577"/>
    </location>
</feature>
<keyword evidence="2" id="KW-0472">Membrane</keyword>